<dbReference type="PRINTS" id="PR01346">
    <property type="entry name" value="HELNAPAPROT"/>
</dbReference>
<dbReference type="SUPFAM" id="SSF47240">
    <property type="entry name" value="Ferritin-like"/>
    <property type="match status" value="1"/>
</dbReference>
<dbReference type="PANTHER" id="PTHR42932">
    <property type="entry name" value="GENERAL STRESS PROTEIN 20U"/>
    <property type="match status" value="1"/>
</dbReference>
<comment type="similarity">
    <text evidence="1 2">Belongs to the Dps family.</text>
</comment>
<dbReference type="Proteomes" id="UP001241605">
    <property type="component" value="Chromosome"/>
</dbReference>
<evidence type="ECO:0000313" key="4">
    <source>
        <dbReference type="EMBL" id="WGW05576.1"/>
    </source>
</evidence>
<gene>
    <name evidence="4" type="ORF">QF118_08520</name>
</gene>
<dbReference type="PIRSF" id="PIRSF005900">
    <property type="entry name" value="Dps"/>
    <property type="match status" value="1"/>
</dbReference>
<keyword evidence="5" id="KW-1185">Reference proteome</keyword>
<evidence type="ECO:0000256" key="1">
    <source>
        <dbReference type="ARBA" id="ARBA00009497"/>
    </source>
</evidence>
<dbReference type="InterPro" id="IPR009078">
    <property type="entry name" value="Ferritin-like_SF"/>
</dbReference>
<dbReference type="RefSeq" id="WP_282302200.1">
    <property type="nucleotide sequence ID" value="NZ_CP124616.1"/>
</dbReference>
<dbReference type="InterPro" id="IPR002177">
    <property type="entry name" value="DPS_DNA-bd"/>
</dbReference>
<protein>
    <submittedName>
        <fullName evidence="4">DNA starvation/stationary phase protection protein</fullName>
    </submittedName>
</protein>
<dbReference type="Gene3D" id="1.20.1260.10">
    <property type="match status" value="1"/>
</dbReference>
<feature type="domain" description="Ferritin/DPS" evidence="3">
    <location>
        <begin position="26"/>
        <end position="162"/>
    </location>
</feature>
<dbReference type="InterPro" id="IPR023188">
    <property type="entry name" value="DPS_DNA-bd_CS"/>
</dbReference>
<dbReference type="CDD" id="cd01043">
    <property type="entry name" value="DPS"/>
    <property type="match status" value="1"/>
</dbReference>
<dbReference type="PROSITE" id="PS00818">
    <property type="entry name" value="DPS_1"/>
    <property type="match status" value="1"/>
</dbReference>
<accession>A0ABY8QLR3</accession>
<evidence type="ECO:0000259" key="3">
    <source>
        <dbReference type="Pfam" id="PF00210"/>
    </source>
</evidence>
<organism evidence="4 5">
    <name type="scientific">Tropicibacter oceani</name>
    <dbReference type="NCBI Taxonomy" id="3058420"/>
    <lineage>
        <taxon>Bacteria</taxon>
        <taxon>Pseudomonadati</taxon>
        <taxon>Pseudomonadota</taxon>
        <taxon>Alphaproteobacteria</taxon>
        <taxon>Rhodobacterales</taxon>
        <taxon>Roseobacteraceae</taxon>
        <taxon>Tropicibacter</taxon>
    </lineage>
</organism>
<dbReference type="EMBL" id="CP124616">
    <property type="protein sequence ID" value="WGW05576.1"/>
    <property type="molecule type" value="Genomic_DNA"/>
</dbReference>
<dbReference type="PANTHER" id="PTHR42932:SF3">
    <property type="entry name" value="DNA PROTECTION DURING STARVATION PROTEIN"/>
    <property type="match status" value="1"/>
</dbReference>
<sequence>MKDATTVVPSEAELSTGVRDTQGIAAGLADILADTYRLTFKTHAYHWNVEGPLFYSLHKLTEAQYENMFAAADQLAERIRALGHLAPLSMADIVARSQISDLPGVPSAGEMIADLVSDHERVAHRLHALVQLVEGRRDPVTEDLATERSAFHEQAAWMLRAMAKS</sequence>
<evidence type="ECO:0000256" key="2">
    <source>
        <dbReference type="RuleBase" id="RU003875"/>
    </source>
</evidence>
<evidence type="ECO:0000313" key="5">
    <source>
        <dbReference type="Proteomes" id="UP001241605"/>
    </source>
</evidence>
<dbReference type="Pfam" id="PF00210">
    <property type="entry name" value="Ferritin"/>
    <property type="match status" value="1"/>
</dbReference>
<dbReference type="InterPro" id="IPR008331">
    <property type="entry name" value="Ferritin_DPS_dom"/>
</dbReference>
<proteinExistence type="inferred from homology"/>
<dbReference type="InterPro" id="IPR012347">
    <property type="entry name" value="Ferritin-like"/>
</dbReference>
<reference evidence="4 5" key="1">
    <citation type="submission" date="2023-05" db="EMBL/GenBank/DDBJ databases">
        <title>YMD87, complete Genome.</title>
        <authorList>
            <person name="Zhang J."/>
            <person name="Xu X."/>
        </authorList>
    </citation>
    <scope>NUCLEOTIDE SEQUENCE [LARGE SCALE GENOMIC DNA]</scope>
    <source>
        <strain evidence="4 5">YMD87</strain>
    </source>
</reference>
<name>A0ABY8QLR3_9RHOB</name>